<dbReference type="Proteomes" id="UP000036923">
    <property type="component" value="Unassembled WGS sequence"/>
</dbReference>
<dbReference type="STRING" id="398512.Bccel_0153"/>
<keyword evidence="4" id="KW-1185">Reference proteome</keyword>
<dbReference type="RefSeq" id="WP_036939529.1">
    <property type="nucleotide sequence ID" value="NZ_JQKC01000009.1"/>
</dbReference>
<evidence type="ECO:0000313" key="3">
    <source>
        <dbReference type="EMBL" id="KNY24896.1"/>
    </source>
</evidence>
<keyword evidence="1" id="KW-0732">Signal</keyword>
<evidence type="ECO:0000313" key="4">
    <source>
        <dbReference type="Proteomes" id="UP000036923"/>
    </source>
</evidence>
<evidence type="ECO:0000259" key="2">
    <source>
        <dbReference type="Pfam" id="PF07833"/>
    </source>
</evidence>
<dbReference type="InterPro" id="IPR006059">
    <property type="entry name" value="SBP"/>
</dbReference>
<dbReference type="eggNOG" id="COG1653">
    <property type="taxonomic scope" value="Bacteria"/>
</dbReference>
<protein>
    <submittedName>
        <fullName evidence="3">Copper amine oxidase-like domain-containing protein</fullName>
    </submittedName>
</protein>
<comment type="caution">
    <text evidence="3">The sequence shown here is derived from an EMBL/GenBank/DDBJ whole genome shotgun (WGS) entry which is preliminary data.</text>
</comment>
<dbReference type="SUPFAM" id="SSF53850">
    <property type="entry name" value="Periplasmic binding protein-like II"/>
    <property type="match status" value="1"/>
</dbReference>
<feature type="signal peptide" evidence="1">
    <location>
        <begin position="1"/>
        <end position="23"/>
    </location>
</feature>
<dbReference type="AlphaFoldDB" id="A0A0L6JG92"/>
<name>A0A0L6JG92_9FIRM</name>
<dbReference type="OrthoDB" id="55273at2"/>
<organism evidence="3 4">
    <name type="scientific">Pseudobacteroides cellulosolvens ATCC 35603 = DSM 2933</name>
    <dbReference type="NCBI Taxonomy" id="398512"/>
    <lineage>
        <taxon>Bacteria</taxon>
        <taxon>Bacillati</taxon>
        <taxon>Bacillota</taxon>
        <taxon>Clostridia</taxon>
        <taxon>Eubacteriales</taxon>
        <taxon>Oscillospiraceae</taxon>
        <taxon>Pseudobacteroides</taxon>
    </lineage>
</organism>
<dbReference type="Gene3D" id="3.30.457.10">
    <property type="entry name" value="Copper amine oxidase-like, N-terminal domain"/>
    <property type="match status" value="1"/>
</dbReference>
<dbReference type="eggNOG" id="COG0614">
    <property type="taxonomic scope" value="Bacteria"/>
</dbReference>
<dbReference type="SUPFAM" id="SSF55383">
    <property type="entry name" value="Copper amine oxidase, domain N"/>
    <property type="match status" value="1"/>
</dbReference>
<dbReference type="Gene3D" id="3.40.190.10">
    <property type="entry name" value="Periplasmic binding protein-like II"/>
    <property type="match status" value="1"/>
</dbReference>
<dbReference type="InterPro" id="IPR036582">
    <property type="entry name" value="Mao_N_sf"/>
</dbReference>
<sequence precursor="true">MKRLISIAVSLILIFSSIAPSLAESEIKVALDGTTLAFDADPFISNSRTMVPFRAIFEALGATVEWNADSNTVTGTKGELNIVLTINSPQATVSGENVGLDTAPQVKNGRTFVPTRFVAENLGVRVYWNKASSTVVLLSDKIDTSLDNSYIEATNPTNTEPDSPIEFWYFNKDEGPYIVDAYNSLFPNKKVNLTLIPDKDQQYQNKLTAAFKSGSGTPDVVGLESAFVKQFVDMPGALDNLTEKSKNITSNMYQYTIDVGKDKNGVLRALSHQITSIAIGFKKQLALKYLGTNDPAKISNMISTPDKILETAAKLKSKSGGKVTLFPTFEELLISFLGSRSQGWVSSNNNFVMDQKMLDFMDLAKKMRDNKYESGLERWSPNWSVAIANDATSMCWLIPTWGIPWIIGCNDKKSANGGRWALANPPYQGFWGGTWFGINSKSPNKQNTFDFIKAFTSNQELMKKWSIENQDHPNHKSLMNQLSSDSKNISKITGQNNYKIFLSLTPKVNGKLLTQYDTIIENVYINIMRSYLAGKIKSRDEAIRIFKDQVKTYVDDIYIK</sequence>
<dbReference type="Pfam" id="PF07833">
    <property type="entry name" value="Cu_amine_oxidN1"/>
    <property type="match status" value="1"/>
</dbReference>
<dbReference type="Pfam" id="PF13416">
    <property type="entry name" value="SBP_bac_8"/>
    <property type="match status" value="1"/>
</dbReference>
<dbReference type="EMBL" id="LGTC01000001">
    <property type="protein sequence ID" value="KNY24896.1"/>
    <property type="molecule type" value="Genomic_DNA"/>
</dbReference>
<feature type="chain" id="PRO_5038455955" evidence="1">
    <location>
        <begin position="24"/>
        <end position="560"/>
    </location>
</feature>
<proteinExistence type="predicted"/>
<reference evidence="4" key="1">
    <citation type="submission" date="2015-07" db="EMBL/GenBank/DDBJ databases">
        <title>Near-Complete Genome Sequence of the Cellulolytic Bacterium Bacteroides (Pseudobacteroides) cellulosolvens ATCC 35603.</title>
        <authorList>
            <person name="Dassa B."/>
            <person name="Utturkar S.M."/>
            <person name="Klingeman D.M."/>
            <person name="Hurt R.A."/>
            <person name="Keller M."/>
            <person name="Xu J."/>
            <person name="Reddy Y.H.K."/>
            <person name="Borovok I."/>
            <person name="Grinberg I.R."/>
            <person name="Lamed R."/>
            <person name="Zhivin O."/>
            <person name="Bayer E.A."/>
            <person name="Brown S.D."/>
        </authorList>
    </citation>
    <scope>NUCLEOTIDE SEQUENCE [LARGE SCALE GENOMIC DNA]</scope>
    <source>
        <strain evidence="4">DSM 2933</strain>
    </source>
</reference>
<dbReference type="PATRIC" id="fig|398512.5.peg.163"/>
<evidence type="ECO:0000256" key="1">
    <source>
        <dbReference type="SAM" id="SignalP"/>
    </source>
</evidence>
<accession>A0A0L6JG92</accession>
<feature type="domain" description="Copper amine oxidase-like N-terminal" evidence="2">
    <location>
        <begin position="31"/>
        <end position="136"/>
    </location>
</feature>
<gene>
    <name evidence="3" type="ORF">Bccel_0153</name>
</gene>
<dbReference type="InterPro" id="IPR012854">
    <property type="entry name" value="Cu_amine_oxidase-like_N"/>
</dbReference>